<organism evidence="3">
    <name type="scientific">Eutreptiella gymnastica</name>
    <dbReference type="NCBI Taxonomy" id="73025"/>
    <lineage>
        <taxon>Eukaryota</taxon>
        <taxon>Discoba</taxon>
        <taxon>Euglenozoa</taxon>
        <taxon>Euglenida</taxon>
        <taxon>Spirocuta</taxon>
        <taxon>Euglenophyceae</taxon>
        <taxon>Eutreptiales</taxon>
        <taxon>Eutreptiaceae</taxon>
        <taxon>Eutreptiella</taxon>
    </lineage>
</organism>
<dbReference type="EMBL" id="HBJA01080540">
    <property type="protein sequence ID" value="CAE0817006.1"/>
    <property type="molecule type" value="Transcribed_RNA"/>
</dbReference>
<dbReference type="InterPro" id="IPR003034">
    <property type="entry name" value="SAP_dom"/>
</dbReference>
<dbReference type="SUPFAM" id="SSF68906">
    <property type="entry name" value="SAP domain"/>
    <property type="match status" value="1"/>
</dbReference>
<dbReference type="Gene3D" id="1.10.720.30">
    <property type="entry name" value="SAP domain"/>
    <property type="match status" value="1"/>
</dbReference>
<name>A0A7S4FW00_9EUGL</name>
<dbReference type="PROSITE" id="PS50800">
    <property type="entry name" value="SAP"/>
    <property type="match status" value="1"/>
</dbReference>
<evidence type="ECO:0000313" key="3">
    <source>
        <dbReference type="EMBL" id="CAE0817006.1"/>
    </source>
</evidence>
<sequence>MCNQLAHLRTHVLEGGWESRLCVDPAISPVRGSRACFLNALISDLQSRFAEGNWVNLDSLPDFAEASSCSCERVFSYMTQADAGQPTHFMSDNLLVRCNGEAPEDWCPAAVFNALRDVPFRPRKRKVDGEEKPGLDDCPLLHFEAFKDLAVPVDSPTPEVTDEMRALWTVSQSNDSSPNCDEIWETYGVIGDAESDASDVDQDVDAPSPALEPIVQQDVHPAPPQVQRPTSDGSARVQFQYDVDREVCKAMKQGTMIEWTVVELKSICRLHSLSVHGTKPALLARVTAHFSQLYP</sequence>
<proteinExistence type="predicted"/>
<feature type="domain" description="SAP" evidence="2">
    <location>
        <begin position="256"/>
        <end position="290"/>
    </location>
</feature>
<reference evidence="3" key="1">
    <citation type="submission" date="2021-01" db="EMBL/GenBank/DDBJ databases">
        <authorList>
            <person name="Corre E."/>
            <person name="Pelletier E."/>
            <person name="Niang G."/>
            <person name="Scheremetjew M."/>
            <person name="Finn R."/>
            <person name="Kale V."/>
            <person name="Holt S."/>
            <person name="Cochrane G."/>
            <person name="Meng A."/>
            <person name="Brown T."/>
            <person name="Cohen L."/>
        </authorList>
    </citation>
    <scope>NUCLEOTIDE SEQUENCE</scope>
    <source>
        <strain evidence="3">CCMP1594</strain>
    </source>
</reference>
<dbReference type="SMART" id="SM00513">
    <property type="entry name" value="SAP"/>
    <property type="match status" value="1"/>
</dbReference>
<evidence type="ECO:0000256" key="1">
    <source>
        <dbReference type="SAM" id="MobiDB-lite"/>
    </source>
</evidence>
<evidence type="ECO:0000259" key="2">
    <source>
        <dbReference type="PROSITE" id="PS50800"/>
    </source>
</evidence>
<feature type="region of interest" description="Disordered" evidence="1">
    <location>
        <begin position="214"/>
        <end position="235"/>
    </location>
</feature>
<protein>
    <recommendedName>
        <fullName evidence="2">SAP domain-containing protein</fullName>
    </recommendedName>
</protein>
<accession>A0A7S4FW00</accession>
<dbReference type="AlphaFoldDB" id="A0A7S4FW00"/>
<dbReference type="Pfam" id="PF02037">
    <property type="entry name" value="SAP"/>
    <property type="match status" value="1"/>
</dbReference>
<dbReference type="InterPro" id="IPR036361">
    <property type="entry name" value="SAP_dom_sf"/>
</dbReference>
<gene>
    <name evidence="3" type="ORF">EGYM00163_LOCUS28167</name>
</gene>